<protein>
    <submittedName>
        <fullName evidence="2">Uncharacterized protein</fullName>
    </submittedName>
</protein>
<feature type="region of interest" description="Disordered" evidence="1">
    <location>
        <begin position="430"/>
        <end position="449"/>
    </location>
</feature>
<evidence type="ECO:0000313" key="2">
    <source>
        <dbReference type="EMBL" id="QHT25015.1"/>
    </source>
</evidence>
<dbReference type="AlphaFoldDB" id="A0A6C0ECA7"/>
<proteinExistence type="predicted"/>
<dbReference type="EMBL" id="MN739753">
    <property type="protein sequence ID" value="QHT25015.1"/>
    <property type="molecule type" value="Genomic_DNA"/>
</dbReference>
<feature type="region of interest" description="Disordered" evidence="1">
    <location>
        <begin position="240"/>
        <end position="346"/>
    </location>
</feature>
<feature type="compositionally biased region" description="Low complexity" evidence="1">
    <location>
        <begin position="327"/>
        <end position="345"/>
    </location>
</feature>
<evidence type="ECO:0000256" key="1">
    <source>
        <dbReference type="SAM" id="MobiDB-lite"/>
    </source>
</evidence>
<name>A0A6C0ECA7_9ZZZZ</name>
<feature type="compositionally biased region" description="Basic and acidic residues" evidence="1">
    <location>
        <begin position="246"/>
        <end position="275"/>
    </location>
</feature>
<feature type="region of interest" description="Disordered" evidence="1">
    <location>
        <begin position="462"/>
        <end position="482"/>
    </location>
</feature>
<organism evidence="2">
    <name type="scientific">viral metagenome</name>
    <dbReference type="NCBI Taxonomy" id="1070528"/>
    <lineage>
        <taxon>unclassified sequences</taxon>
        <taxon>metagenomes</taxon>
        <taxon>organismal metagenomes</taxon>
    </lineage>
</organism>
<accession>A0A6C0ECA7</accession>
<reference evidence="2" key="1">
    <citation type="journal article" date="2020" name="Nature">
        <title>Giant virus diversity and host interactions through global metagenomics.</title>
        <authorList>
            <person name="Schulz F."/>
            <person name="Roux S."/>
            <person name="Paez-Espino D."/>
            <person name="Jungbluth S."/>
            <person name="Walsh D.A."/>
            <person name="Denef V.J."/>
            <person name="McMahon K.D."/>
            <person name="Konstantinidis K.T."/>
            <person name="Eloe-Fadrosh E.A."/>
            <person name="Kyrpides N.C."/>
            <person name="Woyke T."/>
        </authorList>
    </citation>
    <scope>NUCLEOTIDE SEQUENCE</scope>
    <source>
        <strain evidence="2">GVMAG-M-3300023179-150</strain>
    </source>
</reference>
<sequence length="828" mass="92951">MVTTSLAGLGAIGHQVDPYQSRQYQQTQSVERGIARQQFENSRNPVQTGVIPGVGFNQRIFNEKNDSFDFTSNGQGQGYYKSPLTGEVMKIEEFTHNNMQPFFGSQVRQNLTDGSTSHILETHTGASEVYREKGELKNMFEMERDIGNVNGAANYNSEDIKLRYNPSQKRQNESPITPIRVGPGLNQGYGWKPSGGVNQSNVRDFVMPKNVDQLRTLDNPKLSYKGRLIMGLKESQRPVVPAPKKYHPETFYRNSPDRYFKTGGENKKPRVRSECYAKPNNKKTTKSYYGSVGPATSTRPRQIPSIKKSNKNTYRYPGARNLGAGGQWNHNDNNNDGNDKNTVGDYGKKSIEIKPQERDVTQQRNHYSNVKSIVEAIVMPILDIFKETRKENFIGNPRPSGNMKAQMPSKLTIHDPDDVMKTTIKETTEDNQHNGNIGAQMPSKLTVHDPDDVMKTTIKETTEDNQHSGHVGTQMPSKLTVHDPDDVLKTTMKELTIDNEHSGHIGAQMPSKLTVYDPDNVLRTTIKELTIDNEHSGHIGAQMPSKLTVYDPDAVLKTTMKELMVNNTHSGFFGQMGAYKQTVRDPDNVLRTTIKETNIENKAIHINLRGPVALTVYDPDDVAKTTIKETTIDNNHMGHIQGTTGYNTGYTVANMLPRNTQKQFLSDHHYQGHADGQTGSGPGRGYLVSNVDAKNTQRQFQTNYPYQGHASHHVSSQTSYASGYAARLNPNKEKLVAGRAPTKNSVKFAAGKDTFNNQTKKIEGDVINIREPYETRTYSIPPQQNQCGVTNLKDKLSEDMNRERIDPSLLDAYRQNPYTQRLDSVFPY</sequence>